<evidence type="ECO:0000256" key="3">
    <source>
        <dbReference type="SAM" id="MobiDB-lite"/>
    </source>
</evidence>
<feature type="compositionally biased region" description="Basic and acidic residues" evidence="3">
    <location>
        <begin position="143"/>
        <end position="152"/>
    </location>
</feature>
<dbReference type="Proteomes" id="UP000192220">
    <property type="component" value="Unplaced"/>
</dbReference>
<accession>A0A2I4CG59</accession>
<dbReference type="OrthoDB" id="8918651at2759"/>
<keyword evidence="5" id="KW-1185">Reference proteome</keyword>
<feature type="compositionally biased region" description="Basic residues" evidence="3">
    <location>
        <begin position="414"/>
        <end position="424"/>
    </location>
</feature>
<feature type="compositionally biased region" description="Low complexity" evidence="3">
    <location>
        <begin position="483"/>
        <end position="494"/>
    </location>
</feature>
<feature type="compositionally biased region" description="Basic and acidic residues" evidence="3">
    <location>
        <begin position="184"/>
        <end position="199"/>
    </location>
</feature>
<keyword evidence="4" id="KW-1133">Transmembrane helix</keyword>
<comment type="subcellular location">
    <subcellularLocation>
        <location evidence="1">Nucleus</location>
    </subcellularLocation>
</comment>
<keyword evidence="2" id="KW-0539">Nucleus</keyword>
<dbReference type="GO" id="GO:0005634">
    <property type="term" value="C:nucleus"/>
    <property type="evidence" value="ECO:0007669"/>
    <property type="project" value="UniProtKB-SubCell"/>
</dbReference>
<sequence>MEQWRDATSRQVKLLTNRLNVVLSEGLEWLRSEFGVDLGLKPDLIPPWVMLSAACAGVLLLLVLWASLFRAIFKKRTVKTAADDEVEVRRAPVKPVKSEEPKKKRKKTEKKAQPNGRAVAEPQEEAIVSEEIVPHHQSPPPEVKTEKTAETKKAKKKAKQAVKETKTVTGDGKEPEEGTWETKVSNKEKREQRKKDKSSSDGSASPGGGNTPVNVPPEQPKASAAPPAPASQKKKKGESAKVKAEKLEAVVPQGNSSNAAVVAAPATKVAPSAVAPNVNSWTTPRQPAAHWRAEFEAWTVIDRPMPTPDLNLVSLPGLGVGAAQPQPVRDLPWLGQPRVDDEWSGLNGGSADPSSDWNAPSEAWGNYEEPTPEPPRAQEMPLPEPAKGNLMGPADEDDDDEKEKGDVGNDGAAKIKKKKKKKKKAAEEGGAAGQAEELLKETKPAASVMKQQPAQEISAAVQPVKAAAAAETRERQVKDTISQKPPVTQVPQKPTDGEPTAKQNNLPVPTQQKRPEESQAPKPAKKKKARRET</sequence>
<dbReference type="InterPro" id="IPR052305">
    <property type="entry name" value="TransReg_TumorExp"/>
</dbReference>
<dbReference type="GO" id="GO:0043066">
    <property type="term" value="P:negative regulation of apoptotic process"/>
    <property type="evidence" value="ECO:0007669"/>
    <property type="project" value="InterPro"/>
</dbReference>
<dbReference type="InterPro" id="IPR031402">
    <property type="entry name" value="LYRIC"/>
</dbReference>
<evidence type="ECO:0000313" key="5">
    <source>
        <dbReference type="Proteomes" id="UP000192220"/>
    </source>
</evidence>
<evidence type="ECO:0000256" key="4">
    <source>
        <dbReference type="SAM" id="Phobius"/>
    </source>
</evidence>
<dbReference type="InParanoid" id="A0A2I4CG59"/>
<evidence type="ECO:0000313" key="6">
    <source>
        <dbReference type="RefSeq" id="XP_013878962.1"/>
    </source>
</evidence>
<name>A0A2I4CG59_AUSLI</name>
<dbReference type="GO" id="GO:0003712">
    <property type="term" value="F:transcription coregulator activity"/>
    <property type="evidence" value="ECO:0007669"/>
    <property type="project" value="TreeGrafter"/>
</dbReference>
<dbReference type="FunCoup" id="A0A2I4CG59">
    <property type="interactions" value="676"/>
</dbReference>
<feature type="transmembrane region" description="Helical" evidence="4">
    <location>
        <begin position="48"/>
        <end position="69"/>
    </location>
</feature>
<dbReference type="GO" id="GO:0043123">
    <property type="term" value="P:positive regulation of canonical NF-kappaB signal transduction"/>
    <property type="evidence" value="ECO:0007669"/>
    <property type="project" value="InterPro"/>
</dbReference>
<feature type="region of interest" description="Disordered" evidence="3">
    <location>
        <begin position="466"/>
        <end position="533"/>
    </location>
</feature>
<evidence type="ECO:0000256" key="2">
    <source>
        <dbReference type="ARBA" id="ARBA00023242"/>
    </source>
</evidence>
<dbReference type="RefSeq" id="XP_013878962.1">
    <property type="nucleotide sequence ID" value="XM_014023508.1"/>
</dbReference>
<dbReference type="AlphaFoldDB" id="A0A2I4CG59"/>
<dbReference type="PANTHER" id="PTHR23251:SF0">
    <property type="entry name" value="PROTEIN LYRIC"/>
    <property type="match status" value="1"/>
</dbReference>
<dbReference type="KEGG" id="alim:106528362"/>
<proteinExistence type="predicted"/>
<protein>
    <submittedName>
        <fullName evidence="6">Protein LYRIC</fullName>
    </submittedName>
</protein>
<feature type="region of interest" description="Disordered" evidence="3">
    <location>
        <begin position="84"/>
        <end position="244"/>
    </location>
</feature>
<dbReference type="GO" id="GO:0006357">
    <property type="term" value="P:regulation of transcription by RNA polymerase II"/>
    <property type="evidence" value="ECO:0007669"/>
    <property type="project" value="TreeGrafter"/>
</dbReference>
<dbReference type="PANTHER" id="PTHR23251">
    <property type="entry name" value="LYSINE-RICH CEACAM1 CO-ISOLATED PROTEIN LYRIC PROTEIN"/>
    <property type="match status" value="1"/>
</dbReference>
<organism evidence="5 6">
    <name type="scientific">Austrofundulus limnaeus</name>
    <name type="common">Annual killifish</name>
    <dbReference type="NCBI Taxonomy" id="52670"/>
    <lineage>
        <taxon>Eukaryota</taxon>
        <taxon>Metazoa</taxon>
        <taxon>Chordata</taxon>
        <taxon>Craniata</taxon>
        <taxon>Vertebrata</taxon>
        <taxon>Euteleostomi</taxon>
        <taxon>Actinopterygii</taxon>
        <taxon>Neopterygii</taxon>
        <taxon>Teleostei</taxon>
        <taxon>Neoteleostei</taxon>
        <taxon>Acanthomorphata</taxon>
        <taxon>Ovalentaria</taxon>
        <taxon>Atherinomorphae</taxon>
        <taxon>Cyprinodontiformes</taxon>
        <taxon>Rivulidae</taxon>
        <taxon>Austrofundulus</taxon>
    </lineage>
</organism>
<feature type="compositionally biased region" description="Polar residues" evidence="3">
    <location>
        <begin position="501"/>
        <end position="512"/>
    </location>
</feature>
<keyword evidence="4" id="KW-0812">Transmembrane</keyword>
<evidence type="ECO:0000256" key="1">
    <source>
        <dbReference type="ARBA" id="ARBA00004123"/>
    </source>
</evidence>
<keyword evidence="4" id="KW-0472">Membrane</keyword>
<reference evidence="6" key="1">
    <citation type="submission" date="2025-08" db="UniProtKB">
        <authorList>
            <consortium name="RefSeq"/>
        </authorList>
    </citation>
    <scope>IDENTIFICATION</scope>
    <source>
        <strain evidence="6">Quisiro</strain>
        <tissue evidence="6">Liver</tissue>
    </source>
</reference>
<feature type="compositionally biased region" description="Basic and acidic residues" evidence="3">
    <location>
        <begin position="161"/>
        <end position="176"/>
    </location>
</feature>
<feature type="compositionally biased region" description="Basic residues" evidence="3">
    <location>
        <begin position="523"/>
        <end position="533"/>
    </location>
</feature>
<dbReference type="Pfam" id="PF15686">
    <property type="entry name" value="LYRIC"/>
    <property type="match status" value="1"/>
</dbReference>
<dbReference type="GeneID" id="106528362"/>
<feature type="region of interest" description="Disordered" evidence="3">
    <location>
        <begin position="322"/>
        <end position="438"/>
    </location>
</feature>
<dbReference type="GO" id="GO:0045766">
    <property type="term" value="P:positive regulation of angiogenesis"/>
    <property type="evidence" value="ECO:0007669"/>
    <property type="project" value="InterPro"/>
</dbReference>
<gene>
    <name evidence="6" type="primary">LOC106528362</name>
</gene>
<dbReference type="STRING" id="52670.A0A2I4CG59"/>